<dbReference type="STRING" id="2903.R1F471"/>
<dbReference type="PANTHER" id="PTHR10566">
    <property type="entry name" value="CHAPERONE-ACTIVITY OF BC1 COMPLEX CABC1 -RELATED"/>
    <property type="match status" value="1"/>
</dbReference>
<feature type="domain" description="ABC1 atypical kinase-like" evidence="2">
    <location>
        <begin position="243"/>
        <end position="429"/>
    </location>
</feature>
<dbReference type="InterPro" id="IPR050154">
    <property type="entry name" value="UbiB_kinase"/>
</dbReference>
<accession>A0A0D3KD75</accession>
<proteinExistence type="inferred from homology"/>
<dbReference type="InterPro" id="IPR004147">
    <property type="entry name" value="ABC1_dom"/>
</dbReference>
<dbReference type="KEGG" id="ehx:EMIHUDRAFT_469077"/>
<dbReference type="RefSeq" id="XP_005786139.1">
    <property type="nucleotide sequence ID" value="XM_005786082.1"/>
</dbReference>
<dbReference type="Pfam" id="PF03109">
    <property type="entry name" value="ABC1"/>
    <property type="match status" value="1"/>
</dbReference>
<dbReference type="EnsemblProtists" id="EOD26063">
    <property type="protein sequence ID" value="EOD26063"/>
    <property type="gene ID" value="EMIHUDRAFT_469077"/>
</dbReference>
<dbReference type="PaxDb" id="2903-EOD26063"/>
<organism evidence="3 4">
    <name type="scientific">Emiliania huxleyi (strain CCMP1516)</name>
    <dbReference type="NCBI Taxonomy" id="280463"/>
    <lineage>
        <taxon>Eukaryota</taxon>
        <taxon>Haptista</taxon>
        <taxon>Haptophyta</taxon>
        <taxon>Prymnesiophyceae</taxon>
        <taxon>Isochrysidales</taxon>
        <taxon>Noelaerhabdaceae</taxon>
        <taxon>Emiliania</taxon>
    </lineage>
</organism>
<evidence type="ECO:0000313" key="3">
    <source>
        <dbReference type="EnsemblProtists" id="EOD33710"/>
    </source>
</evidence>
<evidence type="ECO:0000256" key="1">
    <source>
        <dbReference type="ARBA" id="ARBA00009670"/>
    </source>
</evidence>
<name>A0A0D3KD75_EMIH1</name>
<evidence type="ECO:0000313" key="4">
    <source>
        <dbReference type="Proteomes" id="UP000013827"/>
    </source>
</evidence>
<evidence type="ECO:0000259" key="2">
    <source>
        <dbReference type="Pfam" id="PF03109"/>
    </source>
</evidence>
<reference evidence="4" key="1">
    <citation type="journal article" date="2013" name="Nature">
        <title>Pan genome of the phytoplankton Emiliania underpins its global distribution.</title>
        <authorList>
            <person name="Read B.A."/>
            <person name="Kegel J."/>
            <person name="Klute M.J."/>
            <person name="Kuo A."/>
            <person name="Lefebvre S.C."/>
            <person name="Maumus F."/>
            <person name="Mayer C."/>
            <person name="Miller J."/>
            <person name="Monier A."/>
            <person name="Salamov A."/>
            <person name="Young J."/>
            <person name="Aguilar M."/>
            <person name="Claverie J.M."/>
            <person name="Frickenhaus S."/>
            <person name="Gonzalez K."/>
            <person name="Herman E.K."/>
            <person name="Lin Y.C."/>
            <person name="Napier J."/>
            <person name="Ogata H."/>
            <person name="Sarno A.F."/>
            <person name="Shmutz J."/>
            <person name="Schroeder D."/>
            <person name="de Vargas C."/>
            <person name="Verret F."/>
            <person name="von Dassow P."/>
            <person name="Valentin K."/>
            <person name="Van de Peer Y."/>
            <person name="Wheeler G."/>
            <person name="Dacks J.B."/>
            <person name="Delwiche C.F."/>
            <person name="Dyhrman S.T."/>
            <person name="Glockner G."/>
            <person name="John U."/>
            <person name="Richards T."/>
            <person name="Worden A.Z."/>
            <person name="Zhang X."/>
            <person name="Grigoriev I.V."/>
            <person name="Allen A.E."/>
            <person name="Bidle K."/>
            <person name="Borodovsky M."/>
            <person name="Bowler C."/>
            <person name="Brownlee C."/>
            <person name="Cock J.M."/>
            <person name="Elias M."/>
            <person name="Gladyshev V.N."/>
            <person name="Groth M."/>
            <person name="Guda C."/>
            <person name="Hadaegh A."/>
            <person name="Iglesias-Rodriguez M.D."/>
            <person name="Jenkins J."/>
            <person name="Jones B.M."/>
            <person name="Lawson T."/>
            <person name="Leese F."/>
            <person name="Lindquist E."/>
            <person name="Lobanov A."/>
            <person name="Lomsadze A."/>
            <person name="Malik S.B."/>
            <person name="Marsh M.E."/>
            <person name="Mackinder L."/>
            <person name="Mock T."/>
            <person name="Mueller-Roeber B."/>
            <person name="Pagarete A."/>
            <person name="Parker M."/>
            <person name="Probert I."/>
            <person name="Quesneville H."/>
            <person name="Raines C."/>
            <person name="Rensing S.A."/>
            <person name="Riano-Pachon D.M."/>
            <person name="Richier S."/>
            <person name="Rokitta S."/>
            <person name="Shiraiwa Y."/>
            <person name="Soanes D.M."/>
            <person name="van der Giezen M."/>
            <person name="Wahlund T.M."/>
            <person name="Williams B."/>
            <person name="Wilson W."/>
            <person name="Wolfe G."/>
            <person name="Wurch L.L."/>
        </authorList>
    </citation>
    <scope>NUCLEOTIDE SEQUENCE</scope>
</reference>
<dbReference type="GeneID" id="17271609"/>
<dbReference type="InterPro" id="IPR011009">
    <property type="entry name" value="Kinase-like_dom_sf"/>
</dbReference>
<reference evidence="3" key="2">
    <citation type="submission" date="2024-10" db="UniProtKB">
        <authorList>
            <consortium name="EnsemblProtists"/>
        </authorList>
    </citation>
    <scope>IDENTIFICATION</scope>
</reference>
<dbReference type="HOGENOM" id="CLU_006533_0_3_1"/>
<dbReference type="AlphaFoldDB" id="A0A0D3KD75"/>
<dbReference type="KEGG" id="ehx:EMIHUDRAFT_467752"/>
<dbReference type="CDD" id="cd05121">
    <property type="entry name" value="ABC1_ADCK3-like"/>
    <property type="match status" value="1"/>
</dbReference>
<dbReference type="Proteomes" id="UP000013827">
    <property type="component" value="Unassembled WGS sequence"/>
</dbReference>
<dbReference type="EnsemblProtists" id="EOD33710">
    <property type="protein sequence ID" value="EOD33710"/>
    <property type="gene ID" value="EMIHUDRAFT_467752"/>
</dbReference>
<dbReference type="PANTHER" id="PTHR10566:SF113">
    <property type="entry name" value="PROTEIN ACTIVITY OF BC1 COMPLEX KINASE 7, CHLOROPLASTIC"/>
    <property type="match status" value="1"/>
</dbReference>
<protein>
    <recommendedName>
        <fullName evidence="2">ABC1 atypical kinase-like domain-containing protein</fullName>
    </recommendedName>
</protein>
<sequence length="723" mass="78117">MLLLATATVVHTAPRAAVAGRSAPLARSSAPRLAVESVSSLEAEFEAVKAASVVAEALAPMVTASPARRQRKRDAVRGALRSVGSALTLRRTLDEAAKEIVDESCDLDEPEVCTDESVYRRTVSSLVGVMSRTLRFSRGEATAAELAATGDEMEAGWESKAQGSALKRTLEVWAFLASAALKVLKASKAKGGPEAASAAKTAAAEFIRDSLFKLGPTFVKLGQVVSTRTDVLEKEYIEVLRDLQDNVPGFGGAKAMEIVGRELGAPVEEVFDSFEEEPIAAASLGQVHRAVYKGMPVAVKVQRAGLRELFDTDLKNLKVLVKLLDKFDPKSDGADRSYSDIYEESSKLLYEEIDYGLEAANCLRFAESLQQAGLDYVRVPQVYNEVTTPRVLTLEYVPSFKLTDLPRVEAAGLDPKLLAKRTADAFLTQDGKLVYYDCGMMNELQPNVFSGFKEACGAVFGGGPFISELQLATNAKRLVDALELMGARSSRDGSAETEQVLAKSADRLAVEKLARYFIRTFKQIQQGKAASNIKTTLGADLQALTEQQVFRFPSTFTFIFRAFASVDGIGKGLDPEYDLAKFAQPFIESLQDSSETPLAKQLRVFGTATGLRASDIDTAITQPKKVAYLEQTVRAMEQGQLKIRVRSIENEQALARLALSGEVTNKLLASSILLNLGLAGVGAVPRAVWFAAAAVMGAQTAAANLKISLFDKKAAKYESKEFN</sequence>
<dbReference type="SUPFAM" id="SSF56112">
    <property type="entry name" value="Protein kinase-like (PK-like)"/>
    <property type="match status" value="1"/>
</dbReference>
<dbReference type="RefSeq" id="XP_005778492.1">
    <property type="nucleotide sequence ID" value="XM_005778435.1"/>
</dbReference>
<dbReference type="eggNOG" id="KOG1235">
    <property type="taxonomic scope" value="Eukaryota"/>
</dbReference>
<comment type="similarity">
    <text evidence="1">Belongs to the protein kinase superfamily. ADCK protein kinase family.</text>
</comment>
<dbReference type="OMA" id="WVAIFDE"/>
<dbReference type="GeneID" id="17278981"/>
<keyword evidence="4" id="KW-1185">Reference proteome</keyword>